<feature type="chain" id="PRO_5042077009" description="protein disulfide-isomerase" evidence="8">
    <location>
        <begin position="24"/>
        <end position="511"/>
    </location>
</feature>
<evidence type="ECO:0000256" key="1">
    <source>
        <dbReference type="ARBA" id="ARBA00001182"/>
    </source>
</evidence>
<comment type="similarity">
    <text evidence="3">Belongs to the protein disulfide isomerase family.</text>
</comment>
<dbReference type="GO" id="GO:0003756">
    <property type="term" value="F:protein disulfide isomerase activity"/>
    <property type="evidence" value="ECO:0007669"/>
    <property type="project" value="UniProtKB-EC"/>
</dbReference>
<dbReference type="CDD" id="cd02981">
    <property type="entry name" value="PDI_b_family"/>
    <property type="match status" value="1"/>
</dbReference>
<comment type="catalytic activity">
    <reaction evidence="1">
        <text>Catalyzes the rearrangement of -S-S- bonds in proteins.</text>
        <dbReference type="EC" id="5.3.4.1"/>
    </reaction>
</comment>
<comment type="subcellular location">
    <subcellularLocation>
        <location evidence="2">Endoplasmic reticulum lumen</location>
    </subcellularLocation>
</comment>
<evidence type="ECO:0000256" key="4">
    <source>
        <dbReference type="ARBA" id="ARBA00012723"/>
    </source>
</evidence>
<reference evidence="10" key="1">
    <citation type="submission" date="2023-03" db="EMBL/GenBank/DDBJ databases">
        <title>Massive genome expansion in bonnet fungi (Mycena s.s.) driven by repeated elements and novel gene families across ecological guilds.</title>
        <authorList>
            <consortium name="Lawrence Berkeley National Laboratory"/>
            <person name="Harder C.B."/>
            <person name="Miyauchi S."/>
            <person name="Viragh M."/>
            <person name="Kuo A."/>
            <person name="Thoen E."/>
            <person name="Andreopoulos B."/>
            <person name="Lu D."/>
            <person name="Skrede I."/>
            <person name="Drula E."/>
            <person name="Henrissat B."/>
            <person name="Morin E."/>
            <person name="Kohler A."/>
            <person name="Barry K."/>
            <person name="LaButti K."/>
            <person name="Morin E."/>
            <person name="Salamov A."/>
            <person name="Lipzen A."/>
            <person name="Mereny Z."/>
            <person name="Hegedus B."/>
            <person name="Baldrian P."/>
            <person name="Stursova M."/>
            <person name="Weitz H."/>
            <person name="Taylor A."/>
            <person name="Grigoriev I.V."/>
            <person name="Nagy L.G."/>
            <person name="Martin F."/>
            <person name="Kauserud H."/>
        </authorList>
    </citation>
    <scope>NUCLEOTIDE SEQUENCE</scope>
    <source>
        <strain evidence="10">9284</strain>
    </source>
</reference>
<dbReference type="PANTHER" id="PTHR18929">
    <property type="entry name" value="PROTEIN DISULFIDE ISOMERASE"/>
    <property type="match status" value="1"/>
</dbReference>
<evidence type="ECO:0000313" key="10">
    <source>
        <dbReference type="EMBL" id="KAJ7626930.1"/>
    </source>
</evidence>
<accession>A0AAD7FLQ4</accession>
<dbReference type="EMBL" id="JARKIF010000011">
    <property type="protein sequence ID" value="KAJ7626930.1"/>
    <property type="molecule type" value="Genomic_DNA"/>
</dbReference>
<dbReference type="Proteomes" id="UP001221142">
    <property type="component" value="Unassembled WGS sequence"/>
</dbReference>
<dbReference type="InterPro" id="IPR013766">
    <property type="entry name" value="Thioredoxin_domain"/>
</dbReference>
<gene>
    <name evidence="10" type="ORF">FB45DRAFT_920333</name>
</gene>
<evidence type="ECO:0000256" key="3">
    <source>
        <dbReference type="ARBA" id="ARBA00006347"/>
    </source>
</evidence>
<feature type="signal peptide" evidence="8">
    <location>
        <begin position="1"/>
        <end position="23"/>
    </location>
</feature>
<feature type="domain" description="Thioredoxin" evidence="9">
    <location>
        <begin position="349"/>
        <end position="473"/>
    </location>
</feature>
<protein>
    <recommendedName>
        <fullName evidence="4">protein disulfide-isomerase</fullName>
        <ecNumber evidence="4">5.3.4.1</ecNumber>
    </recommendedName>
</protein>
<dbReference type="AlphaFoldDB" id="A0AAD7FLQ4"/>
<sequence length="511" mass="56915">MRRLCPSFLASLSLLALPFLVNASRLTKVSLAAFYDGLASADARVDFLAQIDEATVQLATHDIHVTKVDCATETTLCELHKPGPLPFLRVYHYGIPNAYHGKSMEATDIVAYLLRRYTDTITEVNVNNFEVFKQTDTFAVLAFVREPTDAPAAALKSAARKFHQQILFGMSTDPETAANAQVSIPSIVVYRTFDDPRTTVYPGNISELSAATLEAWLTDLSLPLIGEFSEASIREYIDYFDAVQWTKPMATIILDPTEPSAGPLIASLRPLAAKYRSEMVFSWMDLRMINPNTVPAYGFAEINQPSFVIQSMKMYPQPRRQYPYDQKVELDPEGVEAFVELYLKGGVMPAPLTRPIPVEQPWNVYELVRAEWDEVVLDDTKYVFIEFYGDHERDESQLFMPTWYQLGERFAGLKDKITIAHMDADGNDVPLSVGPLPRYPALTFKPAGTREFIRYEGELEIDELVAFVEEHAGNSLLGQGGDGVQDLEGVGSGEQVPIIGGLDSEMDVALG</sequence>
<keyword evidence="6" id="KW-0413">Isomerase</keyword>
<proteinExistence type="inferred from homology"/>
<evidence type="ECO:0000313" key="11">
    <source>
        <dbReference type="Proteomes" id="UP001221142"/>
    </source>
</evidence>
<keyword evidence="8" id="KW-0732">Signal</keyword>
<evidence type="ECO:0000256" key="6">
    <source>
        <dbReference type="ARBA" id="ARBA00023235"/>
    </source>
</evidence>
<dbReference type="Pfam" id="PF00085">
    <property type="entry name" value="Thioredoxin"/>
    <property type="match status" value="1"/>
</dbReference>
<dbReference type="Gene3D" id="3.40.30.10">
    <property type="entry name" value="Glutaredoxin"/>
    <property type="match status" value="4"/>
</dbReference>
<evidence type="ECO:0000256" key="2">
    <source>
        <dbReference type="ARBA" id="ARBA00004319"/>
    </source>
</evidence>
<keyword evidence="7" id="KW-0676">Redox-active center</keyword>
<dbReference type="GO" id="GO:0006457">
    <property type="term" value="P:protein folding"/>
    <property type="evidence" value="ECO:0007669"/>
    <property type="project" value="TreeGrafter"/>
</dbReference>
<evidence type="ECO:0000259" key="9">
    <source>
        <dbReference type="PROSITE" id="PS51352"/>
    </source>
</evidence>
<comment type="caution">
    <text evidence="10">The sequence shown here is derived from an EMBL/GenBank/DDBJ whole genome shotgun (WGS) entry which is preliminary data.</text>
</comment>
<dbReference type="GO" id="GO:0034976">
    <property type="term" value="P:response to endoplasmic reticulum stress"/>
    <property type="evidence" value="ECO:0007669"/>
    <property type="project" value="TreeGrafter"/>
</dbReference>
<dbReference type="Pfam" id="PF13848">
    <property type="entry name" value="Thioredoxin_6"/>
    <property type="match status" value="1"/>
</dbReference>
<dbReference type="EC" id="5.3.4.1" evidence="4"/>
<dbReference type="SUPFAM" id="SSF52833">
    <property type="entry name" value="Thioredoxin-like"/>
    <property type="match status" value="2"/>
</dbReference>
<dbReference type="InterPro" id="IPR036249">
    <property type="entry name" value="Thioredoxin-like_sf"/>
</dbReference>
<keyword evidence="11" id="KW-1185">Reference proteome</keyword>
<dbReference type="PROSITE" id="PS51352">
    <property type="entry name" value="THIOREDOXIN_2"/>
    <property type="match status" value="1"/>
</dbReference>
<organism evidence="10 11">
    <name type="scientific">Roridomyces roridus</name>
    <dbReference type="NCBI Taxonomy" id="1738132"/>
    <lineage>
        <taxon>Eukaryota</taxon>
        <taxon>Fungi</taxon>
        <taxon>Dikarya</taxon>
        <taxon>Basidiomycota</taxon>
        <taxon>Agaricomycotina</taxon>
        <taxon>Agaricomycetes</taxon>
        <taxon>Agaricomycetidae</taxon>
        <taxon>Agaricales</taxon>
        <taxon>Marasmiineae</taxon>
        <taxon>Mycenaceae</taxon>
        <taxon>Roridomyces</taxon>
    </lineage>
</organism>
<name>A0AAD7FLQ4_9AGAR</name>
<dbReference type="PANTHER" id="PTHR18929:SF132">
    <property type="entry name" value="PROTEIN DISULFIDE-ISOMERASE A3"/>
    <property type="match status" value="1"/>
</dbReference>
<dbReference type="GO" id="GO:0005788">
    <property type="term" value="C:endoplasmic reticulum lumen"/>
    <property type="evidence" value="ECO:0007669"/>
    <property type="project" value="UniProtKB-SubCell"/>
</dbReference>
<evidence type="ECO:0000256" key="7">
    <source>
        <dbReference type="ARBA" id="ARBA00023284"/>
    </source>
</evidence>
<keyword evidence="5" id="KW-0256">Endoplasmic reticulum</keyword>
<evidence type="ECO:0000256" key="5">
    <source>
        <dbReference type="ARBA" id="ARBA00022824"/>
    </source>
</evidence>
<evidence type="ECO:0000256" key="8">
    <source>
        <dbReference type="SAM" id="SignalP"/>
    </source>
</evidence>